<feature type="domain" description="HNH nuclease" evidence="1">
    <location>
        <begin position="83"/>
        <end position="134"/>
    </location>
</feature>
<evidence type="ECO:0000313" key="2">
    <source>
        <dbReference type="EMBL" id="PKG27841.1"/>
    </source>
</evidence>
<accession>A0A2N0ZEA6</accession>
<sequence>MTIVIDNEPKRMCFKCEQVKLNTDFYRDGRPYCKDCERTDAAKRMREYGRTIRGKASQALQTSHKTIKQQGYKVFDDLTVEQIIEVFEFFDGVCAYCETKLDQSRLSMDHIIPLSKGGANTQSNIVVACQSCNKRKHDKEIRARFNKDKHEEIHRYSKFVSGDEMLVRELEEVVLKIIAEKEEVSE</sequence>
<dbReference type="PANTHER" id="PTHR33877">
    <property type="entry name" value="SLL1193 PROTEIN"/>
    <property type="match status" value="1"/>
</dbReference>
<protein>
    <submittedName>
        <fullName evidence="2">HNH endonuclease</fullName>
    </submittedName>
</protein>
<dbReference type="InterPro" id="IPR029471">
    <property type="entry name" value="HNH_5"/>
</dbReference>
<name>A0A2N0ZEA6_9BACI</name>
<organism evidence="2 3">
    <name type="scientific">Cytobacillus horneckiae</name>
    <dbReference type="NCBI Taxonomy" id="549687"/>
    <lineage>
        <taxon>Bacteria</taxon>
        <taxon>Bacillati</taxon>
        <taxon>Bacillota</taxon>
        <taxon>Bacilli</taxon>
        <taxon>Bacillales</taxon>
        <taxon>Bacillaceae</taxon>
        <taxon>Cytobacillus</taxon>
    </lineage>
</organism>
<keyword evidence="2" id="KW-0378">Hydrolase</keyword>
<dbReference type="EMBL" id="PISD01000036">
    <property type="protein sequence ID" value="PKG27841.1"/>
    <property type="molecule type" value="Genomic_DNA"/>
</dbReference>
<dbReference type="SMART" id="SM00507">
    <property type="entry name" value="HNHc"/>
    <property type="match status" value="1"/>
</dbReference>
<evidence type="ECO:0000313" key="3">
    <source>
        <dbReference type="Proteomes" id="UP000233343"/>
    </source>
</evidence>
<gene>
    <name evidence="2" type="ORF">CWS20_17275</name>
</gene>
<dbReference type="Proteomes" id="UP000233343">
    <property type="component" value="Unassembled WGS sequence"/>
</dbReference>
<dbReference type="AlphaFoldDB" id="A0A2N0ZEA6"/>
<dbReference type="Pfam" id="PF14279">
    <property type="entry name" value="HNH_5"/>
    <property type="match status" value="1"/>
</dbReference>
<reference evidence="2 3" key="1">
    <citation type="journal article" date="2010" name="Int. J. Syst. Evol. Microbiol.">
        <title>Bacillus horneckiae sp. nov., isolated from a spacecraft-assembly clean room.</title>
        <authorList>
            <person name="Vaishampayan P."/>
            <person name="Probst A."/>
            <person name="Krishnamurthi S."/>
            <person name="Ghosh S."/>
            <person name="Osman S."/>
            <person name="McDowall A."/>
            <person name="Ruckmani A."/>
            <person name="Mayilraj S."/>
            <person name="Venkateswaran K."/>
        </authorList>
    </citation>
    <scope>NUCLEOTIDE SEQUENCE [LARGE SCALE GENOMIC DNA]</scope>
    <source>
        <strain evidence="3">1PO1SC</strain>
    </source>
</reference>
<dbReference type="RefSeq" id="WP_066190593.1">
    <property type="nucleotide sequence ID" value="NZ_JARMMB010000032.1"/>
</dbReference>
<keyword evidence="3" id="KW-1185">Reference proteome</keyword>
<dbReference type="Gene3D" id="1.10.30.50">
    <property type="match status" value="1"/>
</dbReference>
<keyword evidence="2" id="KW-0540">Nuclease</keyword>
<comment type="caution">
    <text evidence="2">The sequence shown here is derived from an EMBL/GenBank/DDBJ whole genome shotgun (WGS) entry which is preliminary data.</text>
</comment>
<dbReference type="CDD" id="cd00085">
    <property type="entry name" value="HNHc"/>
    <property type="match status" value="1"/>
</dbReference>
<dbReference type="InterPro" id="IPR052892">
    <property type="entry name" value="NA-targeting_endonuclease"/>
</dbReference>
<proteinExistence type="predicted"/>
<dbReference type="InterPro" id="IPR003615">
    <property type="entry name" value="HNH_nuc"/>
</dbReference>
<dbReference type="PANTHER" id="PTHR33877:SF1">
    <property type="entry name" value="TYPE IV METHYL-DIRECTED RESTRICTION ENZYME ECOKMCRA"/>
    <property type="match status" value="1"/>
</dbReference>
<evidence type="ECO:0000259" key="1">
    <source>
        <dbReference type="SMART" id="SM00507"/>
    </source>
</evidence>
<keyword evidence="2" id="KW-0255">Endonuclease</keyword>
<dbReference type="GO" id="GO:0004519">
    <property type="term" value="F:endonuclease activity"/>
    <property type="evidence" value="ECO:0007669"/>
    <property type="project" value="UniProtKB-KW"/>
</dbReference>